<dbReference type="Proteomes" id="UP000553343">
    <property type="component" value="Unassembled WGS sequence"/>
</dbReference>
<dbReference type="InterPro" id="IPR051454">
    <property type="entry name" value="RNA/ubiquinone_mod_enzymes"/>
</dbReference>
<feature type="compositionally biased region" description="Polar residues" evidence="1">
    <location>
        <begin position="409"/>
        <end position="425"/>
    </location>
</feature>
<name>A0A850SWL8_9BACT</name>
<dbReference type="PANTHER" id="PTHR30217:SF10">
    <property type="entry name" value="23S RRNA 5-HYDROXYCYTIDINE C2501 SYNTHASE"/>
    <property type="match status" value="1"/>
</dbReference>
<dbReference type="RefSeq" id="WP_178365976.1">
    <property type="nucleotide sequence ID" value="NZ_JACADJ010000013.1"/>
</dbReference>
<proteinExistence type="predicted"/>
<protein>
    <submittedName>
        <fullName evidence="2">U32 family peptidase</fullName>
    </submittedName>
</protein>
<dbReference type="Pfam" id="PF01136">
    <property type="entry name" value="Peptidase_U32"/>
    <property type="match status" value="1"/>
</dbReference>
<sequence length="665" mass="74393">MSCQPLKSPIILAPAGDTHSFLAAIAAGADAIYCGLKIFSARMEAGNFSIEELARLTQFAHSKGVQVYVAFNSIIKESETDKALRILDKLTRYADVDALIIQDTAMVSLAKQAGFKGNLHLSTLANCTHPAGLEAAHKAGFSRVVLPREFNLDEIRAMAAAVPGTMDLEVFVHGALCYAVSGRCYWSSWFGGKSALRGRCVQPCRRMYEQNGKKARYFSCMDLSADVLAKVLKEIPNITTWKIEGRKKSPHYVYYTVMAYKLLRDAPDQKKQALSFLAYALGRQGSHYNLLSHRVSNPLDHGSETGSGLFLGRIKNPENPYFISREALQPGDLLRIGYEEERFHQIQKVIRAVPKKGKYFLSSKKGRRIKKGTSVFIIDRRGRELEAELSRLDAELRELPNVTIKPSPLSLTHKTAGESITSHGQTRGHRRKREPDIYAMDVFRKKPPITKPPNNTGFWISTNSYGIKAQAQDWLWLDPVLFPDEEKICQNYIKTALKKGAKNFVLNSPWQITLFDNPQRLNIWAGPFCNITNCIAVEILKRNGFSGAIVSPELDSRTLLSLPGRCCLPLGVVCRANWPLAISRIAAPDLALGKGFTSPMGEVAWTSKYNKTYHTFPNWPLDLSSKAGELKQAGFVMHVNLFENIPKGIRMKPRPGTWNWHLKLL</sequence>
<accession>A0A850SWL8</accession>
<comment type="caution">
    <text evidence="2">The sequence shown here is derived from an EMBL/GenBank/DDBJ whole genome shotgun (WGS) entry which is preliminary data.</text>
</comment>
<keyword evidence="3" id="KW-1185">Reference proteome</keyword>
<dbReference type="InterPro" id="IPR001539">
    <property type="entry name" value="Peptidase_U32"/>
</dbReference>
<reference evidence="2 3" key="1">
    <citation type="submission" date="2020-06" db="EMBL/GenBank/DDBJ databases">
        <title>High-quality draft genome of sulfate reducer Desulfobacter latus type strain AcrS2 isolated from marine sediment.</title>
        <authorList>
            <person name="Hoppe M."/>
            <person name="Larsen C.K."/>
            <person name="Marshall I.P.G."/>
            <person name="Schramm A."/>
            <person name="Marietou A.G."/>
        </authorList>
    </citation>
    <scope>NUCLEOTIDE SEQUENCE [LARGE SCALE GENOMIC DNA]</scope>
    <source>
        <strain evidence="2 3">AcRS2</strain>
    </source>
</reference>
<organism evidence="2 3">
    <name type="scientific">Desulfobacter latus</name>
    <dbReference type="NCBI Taxonomy" id="2292"/>
    <lineage>
        <taxon>Bacteria</taxon>
        <taxon>Pseudomonadati</taxon>
        <taxon>Thermodesulfobacteriota</taxon>
        <taxon>Desulfobacteria</taxon>
        <taxon>Desulfobacterales</taxon>
        <taxon>Desulfobacteraceae</taxon>
        <taxon>Desulfobacter</taxon>
    </lineage>
</organism>
<dbReference type="PANTHER" id="PTHR30217">
    <property type="entry name" value="PEPTIDASE U32 FAMILY"/>
    <property type="match status" value="1"/>
</dbReference>
<evidence type="ECO:0000256" key="1">
    <source>
        <dbReference type="SAM" id="MobiDB-lite"/>
    </source>
</evidence>
<dbReference type="EMBL" id="JACADJ010000013">
    <property type="protein sequence ID" value="NWH04520.1"/>
    <property type="molecule type" value="Genomic_DNA"/>
</dbReference>
<dbReference type="AlphaFoldDB" id="A0A850SWL8"/>
<evidence type="ECO:0000313" key="3">
    <source>
        <dbReference type="Proteomes" id="UP000553343"/>
    </source>
</evidence>
<evidence type="ECO:0000313" key="2">
    <source>
        <dbReference type="EMBL" id="NWH04520.1"/>
    </source>
</evidence>
<gene>
    <name evidence="2" type="ORF">HXW94_05865</name>
</gene>
<feature type="region of interest" description="Disordered" evidence="1">
    <location>
        <begin position="407"/>
        <end position="431"/>
    </location>
</feature>